<feature type="compositionally biased region" description="Polar residues" evidence="1">
    <location>
        <begin position="170"/>
        <end position="180"/>
    </location>
</feature>
<sequence length="261" mass="27335">SAKISTSSRAPQHLFHWPLSRSPGTKSGGLPLKKNHHEDHQGCCPPPAGICPCLHTSNNTSCNNSLNTSINRINHSNSITINPNNSITIIPSNSITISPSSSINISPNNSTSSHPNIGKSPTRRTSSHLNSPRAPVDASLAPGSNLSEPGNSSTAQQQTTAPPVIKDPVNDNSAGSQTGSGEIPPLKADKRLWLIVLPALLVGAAVAVVLKFKCKKIHDHTETMDTGTENASFQSRTDSTKDGVMLLGVKSSGGEENAAAR</sequence>
<dbReference type="AlphaFoldDB" id="A0A5J5CAW1"/>
<evidence type="ECO:0000313" key="4">
    <source>
        <dbReference type="Proteomes" id="UP000327493"/>
    </source>
</evidence>
<evidence type="ECO:0000256" key="1">
    <source>
        <dbReference type="SAM" id="MobiDB-lite"/>
    </source>
</evidence>
<dbReference type="Proteomes" id="UP000327493">
    <property type="component" value="Unassembled WGS sequence"/>
</dbReference>
<feature type="compositionally biased region" description="Polar residues" evidence="1">
    <location>
        <begin position="1"/>
        <end position="10"/>
    </location>
</feature>
<name>A0A5J5CAW1_9PERO</name>
<comment type="caution">
    <text evidence="3">The sequence shown here is derived from an EMBL/GenBank/DDBJ whole genome shotgun (WGS) entry which is preliminary data.</text>
</comment>
<feature type="non-terminal residue" evidence="3">
    <location>
        <position position="1"/>
    </location>
</feature>
<feature type="transmembrane region" description="Helical" evidence="2">
    <location>
        <begin position="192"/>
        <end position="210"/>
    </location>
</feature>
<gene>
    <name evidence="3" type="ORF">FQN60_009206</name>
</gene>
<feature type="region of interest" description="Disordered" evidence="1">
    <location>
        <begin position="1"/>
        <end position="28"/>
    </location>
</feature>
<dbReference type="EMBL" id="VOFY01000054">
    <property type="protein sequence ID" value="KAA8578984.1"/>
    <property type="molecule type" value="Genomic_DNA"/>
</dbReference>
<evidence type="ECO:0000256" key="2">
    <source>
        <dbReference type="SAM" id="Phobius"/>
    </source>
</evidence>
<accession>A0A5J5CAW1</accession>
<feature type="region of interest" description="Disordered" evidence="1">
    <location>
        <begin position="104"/>
        <end position="184"/>
    </location>
</feature>
<keyword evidence="2" id="KW-0812">Transmembrane</keyword>
<proteinExistence type="predicted"/>
<keyword evidence="2" id="KW-1133">Transmembrane helix</keyword>
<keyword evidence="4" id="KW-1185">Reference proteome</keyword>
<reference evidence="3 4" key="1">
    <citation type="submission" date="2019-08" db="EMBL/GenBank/DDBJ databases">
        <title>A chromosome-level genome assembly, high-density linkage maps, and genome scans reveal the genomic architecture of hybrid incompatibilities underlying speciation via character displacement in darters (Percidae: Etheostominae).</title>
        <authorList>
            <person name="Moran R.L."/>
            <person name="Catchen J.M."/>
            <person name="Fuller R.C."/>
        </authorList>
    </citation>
    <scope>NUCLEOTIDE SEQUENCE [LARGE SCALE GENOMIC DNA]</scope>
    <source>
        <strain evidence="3">EspeVRDwgs_2016</strain>
        <tissue evidence="3">Muscle</tissue>
    </source>
</reference>
<feature type="compositionally biased region" description="Polar residues" evidence="1">
    <location>
        <begin position="142"/>
        <end position="161"/>
    </location>
</feature>
<protein>
    <submittedName>
        <fullName evidence="3">Uncharacterized protein</fullName>
    </submittedName>
</protein>
<keyword evidence="2" id="KW-0472">Membrane</keyword>
<organism evidence="3 4">
    <name type="scientific">Etheostoma spectabile</name>
    <name type="common">orangethroat darter</name>
    <dbReference type="NCBI Taxonomy" id="54343"/>
    <lineage>
        <taxon>Eukaryota</taxon>
        <taxon>Metazoa</taxon>
        <taxon>Chordata</taxon>
        <taxon>Craniata</taxon>
        <taxon>Vertebrata</taxon>
        <taxon>Euteleostomi</taxon>
        <taxon>Actinopterygii</taxon>
        <taxon>Neopterygii</taxon>
        <taxon>Teleostei</taxon>
        <taxon>Neoteleostei</taxon>
        <taxon>Acanthomorphata</taxon>
        <taxon>Eupercaria</taxon>
        <taxon>Perciformes</taxon>
        <taxon>Percoidei</taxon>
        <taxon>Percidae</taxon>
        <taxon>Etheostomatinae</taxon>
        <taxon>Etheostoma</taxon>
    </lineage>
</organism>
<evidence type="ECO:0000313" key="3">
    <source>
        <dbReference type="EMBL" id="KAA8578984.1"/>
    </source>
</evidence>
<feature type="compositionally biased region" description="Low complexity" evidence="1">
    <location>
        <begin position="104"/>
        <end position="117"/>
    </location>
</feature>